<organism evidence="2 3">
    <name type="scientific">Rhizoctonia solani</name>
    <dbReference type="NCBI Taxonomy" id="456999"/>
    <lineage>
        <taxon>Eukaryota</taxon>
        <taxon>Fungi</taxon>
        <taxon>Dikarya</taxon>
        <taxon>Basidiomycota</taxon>
        <taxon>Agaricomycotina</taxon>
        <taxon>Agaricomycetes</taxon>
        <taxon>Cantharellales</taxon>
        <taxon>Ceratobasidiaceae</taxon>
        <taxon>Rhizoctonia</taxon>
    </lineage>
</organism>
<feature type="region of interest" description="Disordered" evidence="1">
    <location>
        <begin position="131"/>
        <end position="154"/>
    </location>
</feature>
<evidence type="ECO:0000256" key="1">
    <source>
        <dbReference type="SAM" id="MobiDB-lite"/>
    </source>
</evidence>
<proteinExistence type="predicted"/>
<gene>
    <name evidence="2" type="ORF">RDB_LOCUS109000</name>
</gene>
<name>A0A8H3CSG4_9AGAM</name>
<dbReference type="AlphaFoldDB" id="A0A8H3CSG4"/>
<dbReference type="EMBL" id="CAJMXA010003488">
    <property type="protein sequence ID" value="CAE6497981.1"/>
    <property type="molecule type" value="Genomic_DNA"/>
</dbReference>
<feature type="region of interest" description="Disordered" evidence="1">
    <location>
        <begin position="188"/>
        <end position="252"/>
    </location>
</feature>
<accession>A0A8H3CSG4</accession>
<evidence type="ECO:0000313" key="3">
    <source>
        <dbReference type="Proteomes" id="UP000663853"/>
    </source>
</evidence>
<feature type="compositionally biased region" description="Acidic residues" evidence="1">
    <location>
        <begin position="222"/>
        <end position="232"/>
    </location>
</feature>
<dbReference type="Proteomes" id="UP000663853">
    <property type="component" value="Unassembled WGS sequence"/>
</dbReference>
<reference evidence="2" key="1">
    <citation type="submission" date="2021-01" db="EMBL/GenBank/DDBJ databases">
        <authorList>
            <person name="Kaushik A."/>
        </authorList>
    </citation>
    <scope>NUCLEOTIDE SEQUENCE</scope>
    <source>
        <strain evidence="2">AG6-10EEA</strain>
    </source>
</reference>
<comment type="caution">
    <text evidence="2">The sequence shown here is derived from an EMBL/GenBank/DDBJ whole genome shotgun (WGS) entry which is preliminary data.</text>
</comment>
<protein>
    <submittedName>
        <fullName evidence="2">Uncharacterized protein</fullName>
    </submittedName>
</protein>
<feature type="compositionally biased region" description="Polar residues" evidence="1">
    <location>
        <begin position="188"/>
        <end position="204"/>
    </location>
</feature>
<evidence type="ECO:0000313" key="2">
    <source>
        <dbReference type="EMBL" id="CAE6497981.1"/>
    </source>
</evidence>
<sequence>MTSVMQTSYFADFLDTVWPTGPETVHEKSLADTLVIPVEEHKLPPRLSDDHTKADNALLHMLINNVPQAIIRSILRFDSYDILIPRDPSTAPYIAISYADDTQEEYLEYISDPIQESAFLMVPPPGITAMDRDEDSDDELDIPPYTPIDLEDSENLESSSDLRKFFAGCDLNHTSSISPSLNLTSVGIVTNPGSSHTTESQSTKPEPASENWNGIFARSTEEELETGEETDSSLELYGSDTESDITQFSYGQ</sequence>
<feature type="compositionally biased region" description="Acidic residues" evidence="1">
    <location>
        <begin position="132"/>
        <end position="141"/>
    </location>
</feature>